<comment type="caution">
    <text evidence="3">The sequence shown here is derived from an EMBL/GenBank/DDBJ whole genome shotgun (WGS) entry which is preliminary data.</text>
</comment>
<proteinExistence type="predicted"/>
<keyword evidence="2" id="KW-0732">Signal</keyword>
<feature type="region of interest" description="Disordered" evidence="1">
    <location>
        <begin position="32"/>
        <end position="72"/>
    </location>
</feature>
<feature type="chain" id="PRO_5035885262" evidence="2">
    <location>
        <begin position="34"/>
        <end position="164"/>
    </location>
</feature>
<sequence length="164" mass="16923">MSDGLTYSESLTDRPASLFLALFLLHALSTAAATPPPSTRPCTAPSTRRPQPLHAPAAATAADRAPARAGRTRRCRPRPCLARVAGAAVVRSPCLHELQAPPQVRRRPCLALAAAAAAGRARSCTTPARCAQTLGASLCAPLRSAPRASGGTGVQEGEGRELNC</sequence>
<organism evidence="3 4">
    <name type="scientific">Panicum virgatum</name>
    <name type="common">Blackwell switchgrass</name>
    <dbReference type="NCBI Taxonomy" id="38727"/>
    <lineage>
        <taxon>Eukaryota</taxon>
        <taxon>Viridiplantae</taxon>
        <taxon>Streptophyta</taxon>
        <taxon>Embryophyta</taxon>
        <taxon>Tracheophyta</taxon>
        <taxon>Spermatophyta</taxon>
        <taxon>Magnoliopsida</taxon>
        <taxon>Liliopsida</taxon>
        <taxon>Poales</taxon>
        <taxon>Poaceae</taxon>
        <taxon>PACMAD clade</taxon>
        <taxon>Panicoideae</taxon>
        <taxon>Panicodae</taxon>
        <taxon>Paniceae</taxon>
        <taxon>Panicinae</taxon>
        <taxon>Panicum</taxon>
        <taxon>Panicum sect. Hiantes</taxon>
    </lineage>
</organism>
<feature type="compositionally biased region" description="Low complexity" evidence="1">
    <location>
        <begin position="40"/>
        <end position="69"/>
    </location>
</feature>
<keyword evidence="4" id="KW-1185">Reference proteome</keyword>
<evidence type="ECO:0000313" key="4">
    <source>
        <dbReference type="Proteomes" id="UP000823388"/>
    </source>
</evidence>
<feature type="signal peptide" evidence="2">
    <location>
        <begin position="1"/>
        <end position="33"/>
    </location>
</feature>
<accession>A0A8T0T877</accession>
<gene>
    <name evidence="3" type="ORF">PVAP13_4NG308938</name>
</gene>
<dbReference type="Proteomes" id="UP000823388">
    <property type="component" value="Chromosome 4N"/>
</dbReference>
<reference evidence="3 4" key="1">
    <citation type="submission" date="2020-05" db="EMBL/GenBank/DDBJ databases">
        <title>WGS assembly of Panicum virgatum.</title>
        <authorList>
            <person name="Lovell J.T."/>
            <person name="Jenkins J."/>
            <person name="Shu S."/>
            <person name="Juenger T.E."/>
            <person name="Schmutz J."/>
        </authorList>
    </citation>
    <scope>NUCLEOTIDE SEQUENCE [LARGE SCALE GENOMIC DNA]</scope>
    <source>
        <strain evidence="4">cv. AP13</strain>
    </source>
</reference>
<dbReference type="AlphaFoldDB" id="A0A8T0T877"/>
<evidence type="ECO:0000256" key="2">
    <source>
        <dbReference type="SAM" id="SignalP"/>
    </source>
</evidence>
<protein>
    <submittedName>
        <fullName evidence="3">Uncharacterized protein</fullName>
    </submittedName>
</protein>
<evidence type="ECO:0000256" key="1">
    <source>
        <dbReference type="SAM" id="MobiDB-lite"/>
    </source>
</evidence>
<name>A0A8T0T877_PANVG</name>
<evidence type="ECO:0000313" key="3">
    <source>
        <dbReference type="EMBL" id="KAG2607932.1"/>
    </source>
</evidence>
<dbReference type="EMBL" id="CM029044">
    <property type="protein sequence ID" value="KAG2607932.1"/>
    <property type="molecule type" value="Genomic_DNA"/>
</dbReference>